<comment type="caution">
    <text evidence="6">The sequence shown here is derived from an EMBL/GenBank/DDBJ whole genome shotgun (WGS) entry which is preliminary data.</text>
</comment>
<dbReference type="AlphaFoldDB" id="A0A099YCS8"/>
<dbReference type="PANTHER" id="PTHR43309:SF5">
    <property type="entry name" value="5-OXOPROLINASE SUBUNIT C"/>
    <property type="match status" value="1"/>
</dbReference>
<dbReference type="InterPro" id="IPR029000">
    <property type="entry name" value="Cyclophilin-like_dom_sf"/>
</dbReference>
<dbReference type="SMART" id="SM00797">
    <property type="entry name" value="AHS2"/>
    <property type="match status" value="1"/>
</dbReference>
<dbReference type="NCBIfam" id="TIGR00724">
    <property type="entry name" value="urea_amlyse_rel"/>
    <property type="match status" value="1"/>
</dbReference>
<dbReference type="EMBL" id="JROC01000026">
    <property type="protein sequence ID" value="KGL67221.1"/>
    <property type="molecule type" value="Genomic_DNA"/>
</dbReference>
<keyword evidence="1" id="KW-0547">Nucleotide-binding</keyword>
<dbReference type="Proteomes" id="UP000030001">
    <property type="component" value="Unassembled WGS sequence"/>
</dbReference>
<organism evidence="6 7">
    <name type="scientific">Limosilactobacillus mucosae</name>
    <name type="common">Lactobacillus mucosae</name>
    <dbReference type="NCBI Taxonomy" id="97478"/>
    <lineage>
        <taxon>Bacteria</taxon>
        <taxon>Bacillati</taxon>
        <taxon>Bacillota</taxon>
        <taxon>Bacilli</taxon>
        <taxon>Lactobacillales</taxon>
        <taxon>Lactobacillaceae</taxon>
        <taxon>Limosilactobacillus</taxon>
    </lineage>
</organism>
<evidence type="ECO:0000259" key="5">
    <source>
        <dbReference type="SMART" id="SM00797"/>
    </source>
</evidence>
<feature type="domain" description="Carboxyltransferase" evidence="5">
    <location>
        <begin position="27"/>
        <end position="305"/>
    </location>
</feature>
<evidence type="ECO:0000256" key="4">
    <source>
        <dbReference type="SAM" id="Coils"/>
    </source>
</evidence>
<dbReference type="PANTHER" id="PTHR43309">
    <property type="entry name" value="5-OXOPROLINASE SUBUNIT C"/>
    <property type="match status" value="1"/>
</dbReference>
<keyword evidence="4" id="KW-0175">Coiled coil</keyword>
<sequence>MPMINVIEPGLQTTVQDLGRPMHQINGFPASGAMDQTALQVANLLVGNSSYAAALEFSLTGPTLRFMATTFIALTGAEFNAQLNGQPVKGYRCLQVHTGDILKIGPAIRGRIGYLAVAGGLHLPLVLDSRSTTLRLKLGGMDGRALVSGDRLPIEAKPTLVSYYHRHAPMPELPDLKTPVKIRVLKGPQWEKFDEKDHERFLSGTYTVTNQSDRMGYRLKGDAMQTKQESMLSAATVMGGLQVPANGEPIVLMADRQTTGGYPLLAVVATADLSKLVQCRPKQQIKFELIELNAAQELLKQQQQNLKELRHRIKMARYQMPYGITREASQRIQRLFKE</sequence>
<gene>
    <name evidence="6" type="ORF">LX03_02715</name>
</gene>
<evidence type="ECO:0000256" key="2">
    <source>
        <dbReference type="ARBA" id="ARBA00022801"/>
    </source>
</evidence>
<dbReference type="InterPro" id="IPR052708">
    <property type="entry name" value="PxpC"/>
</dbReference>
<feature type="coiled-coil region" evidence="4">
    <location>
        <begin position="285"/>
        <end position="319"/>
    </location>
</feature>
<evidence type="ECO:0000256" key="1">
    <source>
        <dbReference type="ARBA" id="ARBA00022741"/>
    </source>
</evidence>
<keyword evidence="2" id="KW-0378">Hydrolase</keyword>
<proteinExistence type="predicted"/>
<dbReference type="GO" id="GO:0005524">
    <property type="term" value="F:ATP binding"/>
    <property type="evidence" value="ECO:0007669"/>
    <property type="project" value="UniProtKB-KW"/>
</dbReference>
<evidence type="ECO:0000313" key="7">
    <source>
        <dbReference type="Proteomes" id="UP000030001"/>
    </source>
</evidence>
<name>A0A099YCS8_LIMMU</name>
<dbReference type="SUPFAM" id="SSF50891">
    <property type="entry name" value="Cyclophilin-like"/>
    <property type="match status" value="1"/>
</dbReference>
<dbReference type="Pfam" id="PF02626">
    <property type="entry name" value="CT_A_B"/>
    <property type="match status" value="1"/>
</dbReference>
<keyword evidence="3" id="KW-0067">ATP-binding</keyword>
<evidence type="ECO:0000313" key="6">
    <source>
        <dbReference type="EMBL" id="KGL67221.1"/>
    </source>
</evidence>
<protein>
    <submittedName>
        <fullName evidence="6">Urea carboxylase</fullName>
    </submittedName>
</protein>
<evidence type="ECO:0000256" key="3">
    <source>
        <dbReference type="ARBA" id="ARBA00022840"/>
    </source>
</evidence>
<dbReference type="Gene3D" id="2.40.100.10">
    <property type="entry name" value="Cyclophilin-like"/>
    <property type="match status" value="1"/>
</dbReference>
<dbReference type="InterPro" id="IPR003778">
    <property type="entry name" value="CT_A_B"/>
</dbReference>
<reference evidence="6 7" key="1">
    <citation type="submission" date="2014-09" db="EMBL/GenBank/DDBJ databases">
        <title>Lactobacillus mucosae CRL573 Genome Sequencing.</title>
        <authorList>
            <person name="Bleckwedel J."/>
            <person name="Teran L.C."/>
            <person name="Bonacina J."/>
            <person name="Saavedra L."/>
            <person name="Mozzi F.B."/>
            <person name="Raya R.R."/>
        </authorList>
    </citation>
    <scope>NUCLEOTIDE SEQUENCE [LARGE SCALE GENOMIC DNA]</scope>
    <source>
        <strain evidence="6 7">CRL573</strain>
    </source>
</reference>
<accession>A0A099YCS8</accession>
<dbReference type="GO" id="GO:0016787">
    <property type="term" value="F:hydrolase activity"/>
    <property type="evidence" value="ECO:0007669"/>
    <property type="project" value="UniProtKB-KW"/>
</dbReference>